<comment type="caution">
    <text evidence="1">The sequence shown here is derived from an EMBL/GenBank/DDBJ whole genome shotgun (WGS) entry which is preliminary data.</text>
</comment>
<gene>
    <name evidence="1" type="ORF">O6P43_006900</name>
</gene>
<accession>A0AAD7VIR6</accession>
<dbReference type="Proteomes" id="UP001163823">
    <property type="component" value="Chromosome 3"/>
</dbReference>
<organism evidence="1 2">
    <name type="scientific">Quillaja saponaria</name>
    <name type="common">Soap bark tree</name>
    <dbReference type="NCBI Taxonomy" id="32244"/>
    <lineage>
        <taxon>Eukaryota</taxon>
        <taxon>Viridiplantae</taxon>
        <taxon>Streptophyta</taxon>
        <taxon>Embryophyta</taxon>
        <taxon>Tracheophyta</taxon>
        <taxon>Spermatophyta</taxon>
        <taxon>Magnoliopsida</taxon>
        <taxon>eudicotyledons</taxon>
        <taxon>Gunneridae</taxon>
        <taxon>Pentapetalae</taxon>
        <taxon>rosids</taxon>
        <taxon>fabids</taxon>
        <taxon>Fabales</taxon>
        <taxon>Quillajaceae</taxon>
        <taxon>Quillaja</taxon>
    </lineage>
</organism>
<reference evidence="1" key="1">
    <citation type="journal article" date="2023" name="Science">
        <title>Elucidation of the pathway for biosynthesis of saponin adjuvants from the soapbark tree.</title>
        <authorList>
            <person name="Reed J."/>
            <person name="Orme A."/>
            <person name="El-Demerdash A."/>
            <person name="Owen C."/>
            <person name="Martin L.B.B."/>
            <person name="Misra R.C."/>
            <person name="Kikuchi S."/>
            <person name="Rejzek M."/>
            <person name="Martin A.C."/>
            <person name="Harkess A."/>
            <person name="Leebens-Mack J."/>
            <person name="Louveau T."/>
            <person name="Stephenson M.J."/>
            <person name="Osbourn A."/>
        </authorList>
    </citation>
    <scope>NUCLEOTIDE SEQUENCE</scope>
    <source>
        <strain evidence="1">S10</strain>
    </source>
</reference>
<keyword evidence="2" id="KW-1185">Reference proteome</keyword>
<sequence length="177" mass="20297">MSCLRLKLPPARKVWKSFTSKLCKLHKLHSSKAIKKPRNRLHTTTAPIARPSKFLQHKRKFTCRAYLGPIYKVHKKQAPVYIDKLFKEPVLELADNLRAPVIKNRSTAKNVKLFYQPADVPETSKEGEADIPSSSDDMWESLPLASPLTRGIDERAEQFITRFRAEMEVQEMLAGNL</sequence>
<evidence type="ECO:0000313" key="1">
    <source>
        <dbReference type="EMBL" id="KAJ7977243.1"/>
    </source>
</evidence>
<dbReference type="EMBL" id="JARAOO010000003">
    <property type="protein sequence ID" value="KAJ7977243.1"/>
    <property type="molecule type" value="Genomic_DNA"/>
</dbReference>
<dbReference type="Pfam" id="PF05553">
    <property type="entry name" value="DUF761"/>
    <property type="match status" value="1"/>
</dbReference>
<name>A0AAD7VIR6_QUISA</name>
<proteinExistence type="predicted"/>
<dbReference type="AlphaFoldDB" id="A0AAD7VIR6"/>
<dbReference type="InterPro" id="IPR008480">
    <property type="entry name" value="DUF761_pln"/>
</dbReference>
<dbReference type="KEGG" id="qsa:O6P43_006900"/>
<protein>
    <submittedName>
        <fullName evidence="1">DUF761 domain protein</fullName>
    </submittedName>
</protein>
<evidence type="ECO:0000313" key="2">
    <source>
        <dbReference type="Proteomes" id="UP001163823"/>
    </source>
</evidence>